<reference evidence="2" key="1">
    <citation type="journal article" date="2023" name="bioRxiv">
        <title>Scaffold-level genome assemblies of two parasitoid biocontrol wasps reveal the parthenogenesis mechanism and an associated novel virus.</title>
        <authorList>
            <person name="Inwood S."/>
            <person name="Skelly J."/>
            <person name="Guhlin J."/>
            <person name="Harrop T."/>
            <person name="Goldson S."/>
            <person name="Dearden P."/>
        </authorList>
    </citation>
    <scope>NUCLEOTIDE SEQUENCE</scope>
    <source>
        <strain evidence="2">Irish</strain>
        <tissue evidence="2">Whole body</tissue>
    </source>
</reference>
<name>A0AA39C4L3_9HYME</name>
<proteinExistence type="predicted"/>
<evidence type="ECO:0000313" key="3">
    <source>
        <dbReference type="Proteomes" id="UP001168990"/>
    </source>
</evidence>
<dbReference type="AlphaFoldDB" id="A0AA39C4L3"/>
<accession>A0AA39C4L3</accession>
<dbReference type="InterPro" id="IPR032062">
    <property type="entry name" value="DUF4803"/>
</dbReference>
<feature type="chain" id="PRO_5041385093" evidence="1">
    <location>
        <begin position="20"/>
        <end position="696"/>
    </location>
</feature>
<sequence>MARILIFLMILVITNQASSFDIFGISFEDIKEVFDYALSLYEKGMEIANKADMITNDNEPSLGLQEVMNELKEISMQLANFESRQDEKLDSIVKKLLNDLEVIGDYQSAKTEFIHYISDVEIMFERGMKFHNETGFNDETKKHFINSVLYDSGNLDYTLSKIHKLIFPAGNNVIQKSLMVLALETTEAGYERLCNKFISPQQWAHYVFMLLIRTQLKGYTTISQAYYMQSVLHKVGHAQEYKDFYDTFFERLTAYFHAFIGFIASAPADIRRCDVQNPKIGENALEMEGLFQVLVNYENKIRDTIIGGCEDTKNPSPSKFLLYNCHSYTNIRGCPTSQLSDGALRIRFSWFQADSQLFGHSNQCQNKLFSVTERVPIGKVHQNDACVCSVNLTDIFDAPPNSQYRTAEIETPKVIKISTEPQMSDIANNMVVVGVQFIVLGDTIHLQIKQNKISKGGEIIGDSKWKPVDKDHDDKKINIETSVLHGKRNIFYLDDVMAHPNYVVTGVKFHVNKEGNGFELHVYSTQYDYNTGILGRKQKWFAPDEHPRNYLDYQRNRKEITLNDPDDPTMANDYHPDPNSNKFIQLQHSSIKKDAGFHTVPFFDAQPVYTSPEFPLGGIGLFHRGRKGFGGYIAPRLFTHNISAIIESAFDKWERVVDLYKTCGIELPTDPAAIKENLDCQGIRSLNSIDDGKKKN</sequence>
<evidence type="ECO:0000313" key="2">
    <source>
        <dbReference type="EMBL" id="KAK0157728.1"/>
    </source>
</evidence>
<evidence type="ECO:0000256" key="1">
    <source>
        <dbReference type="SAM" id="SignalP"/>
    </source>
</evidence>
<keyword evidence="1" id="KW-0732">Signal</keyword>
<dbReference type="Pfam" id="PF16061">
    <property type="entry name" value="DUF4803"/>
    <property type="match status" value="1"/>
</dbReference>
<dbReference type="PANTHER" id="PTHR47890">
    <property type="entry name" value="LD24308P"/>
    <property type="match status" value="1"/>
</dbReference>
<comment type="caution">
    <text evidence="2">The sequence shown here is derived from an EMBL/GenBank/DDBJ whole genome shotgun (WGS) entry which is preliminary data.</text>
</comment>
<keyword evidence="3" id="KW-1185">Reference proteome</keyword>
<reference evidence="2" key="2">
    <citation type="submission" date="2023-03" db="EMBL/GenBank/DDBJ databases">
        <authorList>
            <person name="Inwood S.N."/>
            <person name="Skelly J.G."/>
            <person name="Guhlin J."/>
            <person name="Harrop T.W.R."/>
            <person name="Goldson S.G."/>
            <person name="Dearden P.K."/>
        </authorList>
    </citation>
    <scope>NUCLEOTIDE SEQUENCE</scope>
    <source>
        <strain evidence="2">Irish</strain>
        <tissue evidence="2">Whole body</tissue>
    </source>
</reference>
<dbReference type="PANTHER" id="PTHR47890:SF1">
    <property type="entry name" value="LD24308P"/>
    <property type="match status" value="1"/>
</dbReference>
<gene>
    <name evidence="2" type="ORF">PV328_011430</name>
</gene>
<protein>
    <submittedName>
        <fullName evidence="2">Uncharacterized protein</fullName>
    </submittedName>
</protein>
<dbReference type="Proteomes" id="UP001168990">
    <property type="component" value="Unassembled WGS sequence"/>
</dbReference>
<organism evidence="2 3">
    <name type="scientific">Microctonus aethiopoides</name>
    <dbReference type="NCBI Taxonomy" id="144406"/>
    <lineage>
        <taxon>Eukaryota</taxon>
        <taxon>Metazoa</taxon>
        <taxon>Ecdysozoa</taxon>
        <taxon>Arthropoda</taxon>
        <taxon>Hexapoda</taxon>
        <taxon>Insecta</taxon>
        <taxon>Pterygota</taxon>
        <taxon>Neoptera</taxon>
        <taxon>Endopterygota</taxon>
        <taxon>Hymenoptera</taxon>
        <taxon>Apocrita</taxon>
        <taxon>Ichneumonoidea</taxon>
        <taxon>Braconidae</taxon>
        <taxon>Euphorinae</taxon>
        <taxon>Microctonus</taxon>
    </lineage>
</organism>
<dbReference type="EMBL" id="JAQQBS010001425">
    <property type="protein sequence ID" value="KAK0157728.1"/>
    <property type="molecule type" value="Genomic_DNA"/>
</dbReference>
<feature type="signal peptide" evidence="1">
    <location>
        <begin position="1"/>
        <end position="19"/>
    </location>
</feature>